<keyword evidence="4" id="KW-1185">Reference proteome</keyword>
<dbReference type="EMBL" id="JNBR01001491">
    <property type="protein sequence ID" value="OQR86637.1"/>
    <property type="molecule type" value="Genomic_DNA"/>
</dbReference>
<dbReference type="Pfam" id="PF13796">
    <property type="entry name" value="Sensor"/>
    <property type="match status" value="1"/>
</dbReference>
<evidence type="ECO:0000313" key="4">
    <source>
        <dbReference type="Proteomes" id="UP000243579"/>
    </source>
</evidence>
<feature type="domain" description="Putative sensor" evidence="2">
    <location>
        <begin position="53"/>
        <end position="252"/>
    </location>
</feature>
<evidence type="ECO:0000313" key="3">
    <source>
        <dbReference type="EMBL" id="OQR86637.1"/>
    </source>
</evidence>
<protein>
    <recommendedName>
        <fullName evidence="2">Putative sensor domain-containing protein</fullName>
    </recommendedName>
</protein>
<feature type="transmembrane region" description="Helical" evidence="1">
    <location>
        <begin position="133"/>
        <end position="154"/>
    </location>
</feature>
<sequence>MYYDTTPMLLPTASVVPPSPHRDTNESFTDQVFDLLGRPFQLVTIVLVPFYVFNLFFAIISAVIVIASTLFGLSLLPLCCFGIIVLQGALYLMLSLAKCDVSLHNCVAPREDRILDTFQMPRQGPFRFAGQRLSPGLTTLFSQESFLAMFYFVALKLPLSIVSSVSSLSLLAVASACFAFPFQYDWFVANKDLTTLKFKHGAFETHATTHPFPLQQSDWPQVVVLGLAILYLTCVWMHVCAAVLRATTKAFLCEYFTASGIVYCQPQGAHVPPSAPPLYGTNVQAVPAYYQKS</sequence>
<reference evidence="3 4" key="1">
    <citation type="journal article" date="2014" name="Genome Biol. Evol.">
        <title>The secreted proteins of Achlya hypogyna and Thraustotheca clavata identify the ancestral oomycete secretome and reveal gene acquisitions by horizontal gene transfer.</title>
        <authorList>
            <person name="Misner I."/>
            <person name="Blouin N."/>
            <person name="Leonard G."/>
            <person name="Richards T.A."/>
            <person name="Lane C.E."/>
        </authorList>
    </citation>
    <scope>NUCLEOTIDE SEQUENCE [LARGE SCALE GENOMIC DNA]</scope>
    <source>
        <strain evidence="3 4">ATCC 48635</strain>
    </source>
</reference>
<accession>A0A1V9YLR2</accession>
<gene>
    <name evidence="3" type="ORF">ACHHYP_10345</name>
</gene>
<feature type="transmembrane region" description="Helical" evidence="1">
    <location>
        <begin position="222"/>
        <end position="244"/>
    </location>
</feature>
<keyword evidence="1" id="KW-0812">Transmembrane</keyword>
<organism evidence="3 4">
    <name type="scientific">Achlya hypogyna</name>
    <name type="common">Oomycete</name>
    <name type="synonym">Protoachlya hypogyna</name>
    <dbReference type="NCBI Taxonomy" id="1202772"/>
    <lineage>
        <taxon>Eukaryota</taxon>
        <taxon>Sar</taxon>
        <taxon>Stramenopiles</taxon>
        <taxon>Oomycota</taxon>
        <taxon>Saprolegniomycetes</taxon>
        <taxon>Saprolegniales</taxon>
        <taxon>Achlyaceae</taxon>
        <taxon>Achlya</taxon>
    </lineage>
</organism>
<evidence type="ECO:0000259" key="2">
    <source>
        <dbReference type="Pfam" id="PF13796"/>
    </source>
</evidence>
<keyword evidence="1" id="KW-0472">Membrane</keyword>
<evidence type="ECO:0000256" key="1">
    <source>
        <dbReference type="SAM" id="Phobius"/>
    </source>
</evidence>
<dbReference type="InterPro" id="IPR025828">
    <property type="entry name" value="Put_sensor_dom"/>
</dbReference>
<name>A0A1V9YLR2_ACHHY</name>
<proteinExistence type="predicted"/>
<keyword evidence="1" id="KW-1133">Transmembrane helix</keyword>
<feature type="transmembrane region" description="Helical" evidence="1">
    <location>
        <begin position="161"/>
        <end position="182"/>
    </location>
</feature>
<feature type="transmembrane region" description="Helical" evidence="1">
    <location>
        <begin position="73"/>
        <end position="94"/>
    </location>
</feature>
<feature type="transmembrane region" description="Helical" evidence="1">
    <location>
        <begin position="42"/>
        <end position="66"/>
    </location>
</feature>
<dbReference type="Proteomes" id="UP000243579">
    <property type="component" value="Unassembled WGS sequence"/>
</dbReference>
<comment type="caution">
    <text evidence="3">The sequence shown here is derived from an EMBL/GenBank/DDBJ whole genome shotgun (WGS) entry which is preliminary data.</text>
</comment>
<dbReference type="OrthoDB" id="75289at2759"/>
<dbReference type="AlphaFoldDB" id="A0A1V9YLR2"/>